<feature type="signal peptide" evidence="5">
    <location>
        <begin position="1"/>
        <end position="16"/>
    </location>
</feature>
<gene>
    <name evidence="6" type="ORF">TARUN_908</name>
</gene>
<dbReference type="GO" id="GO:0005794">
    <property type="term" value="C:Golgi apparatus"/>
    <property type="evidence" value="ECO:0007669"/>
    <property type="project" value="TreeGrafter"/>
</dbReference>
<evidence type="ECO:0000313" key="6">
    <source>
        <dbReference type="EMBL" id="RFU81253.1"/>
    </source>
</evidence>
<evidence type="ECO:0000313" key="7">
    <source>
        <dbReference type="Proteomes" id="UP000266272"/>
    </source>
</evidence>
<feature type="chain" id="PRO_5017447114" evidence="5">
    <location>
        <begin position="17"/>
        <end position="451"/>
    </location>
</feature>
<dbReference type="OrthoDB" id="202470at2759"/>
<dbReference type="GO" id="GO:0016020">
    <property type="term" value="C:membrane"/>
    <property type="evidence" value="ECO:0007669"/>
    <property type="project" value="InterPro"/>
</dbReference>
<dbReference type="Proteomes" id="UP000266272">
    <property type="component" value="Unassembled WGS sequence"/>
</dbReference>
<dbReference type="Pfam" id="PF01793">
    <property type="entry name" value="Glyco_transf_15"/>
    <property type="match status" value="2"/>
</dbReference>
<dbReference type="InterPro" id="IPR029044">
    <property type="entry name" value="Nucleotide-diphossugar_trans"/>
</dbReference>
<dbReference type="SUPFAM" id="SSF53448">
    <property type="entry name" value="Nucleotide-diphospho-sugar transferases"/>
    <property type="match status" value="1"/>
</dbReference>
<reference evidence="6 7" key="1">
    <citation type="journal article" date="2018" name="PLoS Pathog.">
        <title>Evolution of structural diversity of trichothecenes, a family of toxins produced by plant pathogenic and entomopathogenic fungi.</title>
        <authorList>
            <person name="Proctor R.H."/>
            <person name="McCormick S.P."/>
            <person name="Kim H.S."/>
            <person name="Cardoza R.E."/>
            <person name="Stanley A.M."/>
            <person name="Lindo L."/>
            <person name="Kelly A."/>
            <person name="Brown D.W."/>
            <person name="Lee T."/>
            <person name="Vaughan M.M."/>
            <person name="Alexander N.J."/>
            <person name="Busman M."/>
            <person name="Gutierrez S."/>
        </authorList>
    </citation>
    <scope>NUCLEOTIDE SEQUENCE [LARGE SCALE GENOMIC DNA]</scope>
    <source>
        <strain evidence="6 7">IBT 40837</strain>
    </source>
</reference>
<proteinExistence type="inferred from homology"/>
<comment type="similarity">
    <text evidence="1">Belongs to the glycosyltransferase 15 family.</text>
</comment>
<dbReference type="InterPro" id="IPR002685">
    <property type="entry name" value="Glyco_trans_15"/>
</dbReference>
<evidence type="ECO:0000256" key="3">
    <source>
        <dbReference type="ARBA" id="ARBA00022679"/>
    </source>
</evidence>
<sequence length="451" mass="51457">MAWIFLLFQLSSFVHGLAISSATDQRPRAAFVSLAHEHDLPAVLSSISQLEETFNHRYHYHWVFFSMQPLSEEFRRQTSNATGAICIYEVIAEDSLASPPNKFRQPLVSNTPPLDHNGGEGVSEIGLSPPFLGRISRWNSGPFASEKRLRDYDWFWRIEPGAQFTHDITFDVFRFMRDHEIAYGFNEALLDKDEIRTHSQPVRSFIDKHPDLLHADADVSWLLGGSEAPAESTNWSTTMQWPESILSMIQGSLSCLGYHNADWRQDKNCSGDNDDTGSPAEAFASWLSNMYKTGLEGISPTFDIGSLSFFRSQNHQDLFDHLDAMGDFYSRPLRDMAVPTISASMFLPQKSVWNYRRRDARHTNRPSPPEYTQRPKVKGFELNLGFNLRGTNRMGPQRRDSIREQERNPGESMAERFALWDLMAQDLSRQDAIPGLQSGHTVIDERNFSLS</sequence>
<dbReference type="EMBL" id="PXOA01000058">
    <property type="protein sequence ID" value="RFU81253.1"/>
    <property type="molecule type" value="Genomic_DNA"/>
</dbReference>
<name>A0A395NZ11_TRIAR</name>
<dbReference type="PANTHER" id="PTHR31121">
    <property type="entry name" value="ALPHA-1,2 MANNOSYLTRANSFERASE KTR1"/>
    <property type="match status" value="1"/>
</dbReference>
<comment type="caution">
    <text evidence="6">The sequence shown here is derived from an EMBL/GenBank/DDBJ whole genome shotgun (WGS) entry which is preliminary data.</text>
</comment>
<evidence type="ECO:0000256" key="2">
    <source>
        <dbReference type="ARBA" id="ARBA00022676"/>
    </source>
</evidence>
<dbReference type="GO" id="GO:0000026">
    <property type="term" value="F:alpha-1,2-mannosyltransferase activity"/>
    <property type="evidence" value="ECO:0007669"/>
    <property type="project" value="TreeGrafter"/>
</dbReference>
<dbReference type="GO" id="GO:0006487">
    <property type="term" value="P:protein N-linked glycosylation"/>
    <property type="evidence" value="ECO:0007669"/>
    <property type="project" value="TreeGrafter"/>
</dbReference>
<dbReference type="Gene3D" id="3.90.550.10">
    <property type="entry name" value="Spore Coat Polysaccharide Biosynthesis Protein SpsA, Chain A"/>
    <property type="match status" value="1"/>
</dbReference>
<keyword evidence="3 6" id="KW-0808">Transferase</keyword>
<organism evidence="6 7">
    <name type="scientific">Trichoderma arundinaceum</name>
    <dbReference type="NCBI Taxonomy" id="490622"/>
    <lineage>
        <taxon>Eukaryota</taxon>
        <taxon>Fungi</taxon>
        <taxon>Dikarya</taxon>
        <taxon>Ascomycota</taxon>
        <taxon>Pezizomycotina</taxon>
        <taxon>Sordariomycetes</taxon>
        <taxon>Hypocreomycetidae</taxon>
        <taxon>Hypocreales</taxon>
        <taxon>Hypocreaceae</taxon>
        <taxon>Trichoderma</taxon>
    </lineage>
</organism>
<accession>A0A395NZ11</accession>
<protein>
    <submittedName>
        <fullName evidence="6">Glycosyltransferase family 15</fullName>
    </submittedName>
</protein>
<feature type="compositionally biased region" description="Basic and acidic residues" evidence="4">
    <location>
        <begin position="397"/>
        <end position="409"/>
    </location>
</feature>
<evidence type="ECO:0000256" key="1">
    <source>
        <dbReference type="ARBA" id="ARBA00007677"/>
    </source>
</evidence>
<keyword evidence="7" id="KW-1185">Reference proteome</keyword>
<evidence type="ECO:0000256" key="4">
    <source>
        <dbReference type="SAM" id="MobiDB-lite"/>
    </source>
</evidence>
<dbReference type="PANTHER" id="PTHR31121:SF7">
    <property type="entry name" value="MANNOSYLTRANSFERASE KTR4-RELATED"/>
    <property type="match status" value="1"/>
</dbReference>
<keyword evidence="2" id="KW-0328">Glycosyltransferase</keyword>
<dbReference type="GO" id="GO:0006493">
    <property type="term" value="P:protein O-linked glycosylation"/>
    <property type="evidence" value="ECO:0007669"/>
    <property type="project" value="TreeGrafter"/>
</dbReference>
<dbReference type="STRING" id="490622.A0A395NZ11"/>
<feature type="region of interest" description="Disordered" evidence="4">
    <location>
        <begin position="391"/>
        <end position="410"/>
    </location>
</feature>
<dbReference type="GO" id="GO:0000032">
    <property type="term" value="P:cell wall mannoprotein biosynthetic process"/>
    <property type="evidence" value="ECO:0007669"/>
    <property type="project" value="TreeGrafter"/>
</dbReference>
<keyword evidence="5" id="KW-0732">Signal</keyword>
<evidence type="ECO:0000256" key="5">
    <source>
        <dbReference type="SAM" id="SignalP"/>
    </source>
</evidence>
<dbReference type="AlphaFoldDB" id="A0A395NZ11"/>